<dbReference type="PANTHER" id="PTHR37322:SF3">
    <property type="entry name" value="CHONDROITIN SULFATE ABC EXOLYASE"/>
    <property type="match status" value="1"/>
</dbReference>
<dbReference type="InterPro" id="IPR039174">
    <property type="entry name" value="Chondroitin_ABC_lyase"/>
</dbReference>
<feature type="domain" description="Lyase catalytic" evidence="5">
    <location>
        <begin position="1165"/>
        <end position="1308"/>
    </location>
</feature>
<protein>
    <submittedName>
        <fullName evidence="6">Polysaccharide lyase family 8, super-sandwich domain protein</fullName>
    </submittedName>
</protein>
<dbReference type="SUPFAM" id="SSF49863">
    <property type="entry name" value="Hyaluronate lyase-like, C-terminal domain"/>
    <property type="match status" value="1"/>
</dbReference>
<proteinExistence type="inferred from homology"/>
<evidence type="ECO:0000259" key="4">
    <source>
        <dbReference type="Pfam" id="PF02278"/>
    </source>
</evidence>
<dbReference type="GO" id="GO:0042597">
    <property type="term" value="C:periplasmic space"/>
    <property type="evidence" value="ECO:0007669"/>
    <property type="project" value="TreeGrafter"/>
</dbReference>
<dbReference type="InterPro" id="IPR013783">
    <property type="entry name" value="Ig-like_fold"/>
</dbReference>
<dbReference type="InterPro" id="IPR008929">
    <property type="entry name" value="Chondroitin_lyas"/>
</dbReference>
<dbReference type="Proteomes" id="UP000030675">
    <property type="component" value="Unassembled WGS sequence"/>
</dbReference>
<reference evidence="7" key="1">
    <citation type="submission" date="2012-12" db="EMBL/GenBank/DDBJ databases">
        <title>Genome Sequence of Photobacterium leiognathi lrivu.4.1.</title>
        <authorList>
            <person name="Urbanczyk H."/>
            <person name="Ogura Y."/>
            <person name="Hayashi T."/>
            <person name="Dunlap P.V."/>
        </authorList>
    </citation>
    <scope>NUCLEOTIDE SEQUENCE [LARGE SCALE GENOMIC DNA]</scope>
    <source>
        <strain evidence="7">lrivu.4.1</strain>
    </source>
</reference>
<dbReference type="GO" id="GO:0030246">
    <property type="term" value="F:carbohydrate binding"/>
    <property type="evidence" value="ECO:0007669"/>
    <property type="project" value="InterPro"/>
</dbReference>
<dbReference type="GO" id="GO:0005975">
    <property type="term" value="P:carbohydrate metabolic process"/>
    <property type="evidence" value="ECO:0007669"/>
    <property type="project" value="InterPro"/>
</dbReference>
<dbReference type="Gene3D" id="2.60.40.10">
    <property type="entry name" value="Immunoglobulins"/>
    <property type="match status" value="1"/>
</dbReference>
<evidence type="ECO:0000259" key="5">
    <source>
        <dbReference type="Pfam" id="PF09093"/>
    </source>
</evidence>
<dbReference type="SUPFAM" id="SSF52058">
    <property type="entry name" value="L domain-like"/>
    <property type="match status" value="1"/>
</dbReference>
<dbReference type="GO" id="GO:0016837">
    <property type="term" value="F:carbon-oxygen lyase activity, acting on polysaccharides"/>
    <property type="evidence" value="ECO:0007669"/>
    <property type="project" value="UniProtKB-ARBA"/>
</dbReference>
<name>X0NXR4_PHOLE</name>
<dbReference type="InterPro" id="IPR032675">
    <property type="entry name" value="LRR_dom_sf"/>
</dbReference>
<gene>
    <name evidence="6" type="ORF">PLEI_0646</name>
</gene>
<dbReference type="RefSeq" id="WP_023931587.1">
    <property type="nucleotide sequence ID" value="NZ_DF196810.1"/>
</dbReference>
<dbReference type="GO" id="GO:0006027">
    <property type="term" value="P:glycosaminoglycan catabolic process"/>
    <property type="evidence" value="ECO:0007669"/>
    <property type="project" value="InterPro"/>
</dbReference>
<dbReference type="Gene3D" id="1.50.10.100">
    <property type="entry name" value="Chondroitin AC/alginate lyase"/>
    <property type="match status" value="1"/>
</dbReference>
<evidence type="ECO:0000313" key="6">
    <source>
        <dbReference type="EMBL" id="GAD29000.1"/>
    </source>
</evidence>
<dbReference type="InterPro" id="IPR003159">
    <property type="entry name" value="Lyase_8_central_dom"/>
</dbReference>
<dbReference type="Gene3D" id="2.60.220.10">
    <property type="entry name" value="Polysaccharide lyase family 8-like, C-terminal"/>
    <property type="match status" value="1"/>
</dbReference>
<dbReference type="SUPFAM" id="SSF48230">
    <property type="entry name" value="Chondroitin AC/alginate lyase"/>
    <property type="match status" value="1"/>
</dbReference>
<keyword evidence="2 6" id="KW-0456">Lyase</keyword>
<organism evidence="6 7">
    <name type="scientific">Photobacterium leiognathi lrivu.4.1</name>
    <dbReference type="NCBI Taxonomy" id="1248232"/>
    <lineage>
        <taxon>Bacteria</taxon>
        <taxon>Pseudomonadati</taxon>
        <taxon>Pseudomonadota</taxon>
        <taxon>Gammaproteobacteria</taxon>
        <taxon>Vibrionales</taxon>
        <taxon>Vibrionaceae</taxon>
        <taxon>Photobacterium</taxon>
    </lineage>
</organism>
<dbReference type="Pfam" id="PF02278">
    <property type="entry name" value="Lyase_8"/>
    <property type="match status" value="1"/>
</dbReference>
<dbReference type="Gene3D" id="3.80.10.10">
    <property type="entry name" value="Ribonuclease Inhibitor"/>
    <property type="match status" value="1"/>
</dbReference>
<feature type="compositionally biased region" description="Basic and acidic residues" evidence="3">
    <location>
        <begin position="335"/>
        <end position="354"/>
    </location>
</feature>
<dbReference type="InterPro" id="IPR015177">
    <property type="entry name" value="Lyase_catalyt"/>
</dbReference>
<dbReference type="EMBL" id="DF196810">
    <property type="protein sequence ID" value="GAD29000.1"/>
    <property type="molecule type" value="Genomic_DNA"/>
</dbReference>
<dbReference type="eggNOG" id="COG5183">
    <property type="taxonomic scope" value="Bacteria"/>
</dbReference>
<feature type="compositionally biased region" description="Acidic residues" evidence="3">
    <location>
        <begin position="322"/>
        <end position="334"/>
    </location>
</feature>
<evidence type="ECO:0000313" key="7">
    <source>
        <dbReference type="Proteomes" id="UP000030675"/>
    </source>
</evidence>
<dbReference type="InterPro" id="IPR011013">
    <property type="entry name" value="Gal_mutarotase_sf_dom"/>
</dbReference>
<dbReference type="GO" id="GO:0005576">
    <property type="term" value="C:extracellular region"/>
    <property type="evidence" value="ECO:0007669"/>
    <property type="project" value="InterPro"/>
</dbReference>
<feature type="domain" description="Polysaccharide lyase family 8 central" evidence="4">
    <location>
        <begin position="1330"/>
        <end position="1625"/>
    </location>
</feature>
<dbReference type="SUPFAM" id="SSF74650">
    <property type="entry name" value="Galactose mutarotase-like"/>
    <property type="match status" value="1"/>
</dbReference>
<evidence type="ECO:0000256" key="3">
    <source>
        <dbReference type="SAM" id="MobiDB-lite"/>
    </source>
</evidence>
<evidence type="ECO:0000256" key="1">
    <source>
        <dbReference type="ARBA" id="ARBA00006699"/>
    </source>
</evidence>
<comment type="similarity">
    <text evidence="1">Belongs to the polysaccharide lyase 8 family.</text>
</comment>
<dbReference type="HOGENOM" id="CLU_238744_0_0_6"/>
<sequence length="1774" mass="199663">MRFFLTACMMMMMAVGCDNRSDIDVQERPPQSYIISGSAVKAPWVNAQVQLYELDLSNPDFLGRLVTTGKTDQQAKFEGVTIPDLTRHYMLVVNTTEETVELGNNAVPMIDTMYSFLPANAFIENAQDINLIATPLTTMAVKLAIQNADLNSGLYKGNGDGITTESEWLAALDTATDVVKSLMGYSLVDDIDIYTQTPVVVHTSSEENKLDALHYRLAIEATGSLIQHLATNNDTNTLFNDVLSDMADGKIEGAQHYQLEDVNRFSQALMTQPIVNGGEKTLSDLGEYLQVEAQSINIDDDFSPQQPPQMLSQYYVVDVDDDGDFNSRDEDDDNDGKSDQEERNTGRDSARHPHTIFDDYAKQRIGARVPKLVDYEDLSINVFDSEQRDRLNQFIIDAEAESFPIKAHERVMAFHKVLDANKSRSERIQALQDLNLLVSDDLEQQDLIEALDNNSTASLFELKGLVEKNNRIHQSLRDQRRDNQLTPDDFLSYGIHFDSADEIEMVFEQPFQNASLKVEHIKKRKAAIGLLLAYYKQEVGVGAPELSTYQDVGFHNIEQEEVDYLNEVIRTNTLLAERNILKLINLFSRQYHFVNDHENNFNSMSIFVFDVLEFEGGEPLAFVDANLAQCVKDTAFENGWHLVNEITSLNCSNLEINNITGLEVLTGLKELDLSDNTLTEVNVSSLSELVSLNLASNQLMSLDLSNQPYLEQLVFMGNPLSEMILEQNSPFNRPMADIRAIERTNIIIHSDIDEQDDDNFSYSWQQLSGIEAELTNTETANLAVNLPALGEKESDTLAFSLTTTSNTGLVSVSTVFVNLFPIWHQEFISPNLVTVVKREVIGSPIISYQNDSDNQLTDLLITTPADSPQPTGVSYRFHVGNYKTIDFDLSLSAEHINSVINNDDISLDIGLKLTNSGQYVSAQTLVLKPNEPQSLSLQHFMTEGGQEVLLEIQSSTPNIKIRLHDIIVGDHNISPVAQCFAIHTPDEDIELDFNAEDLLKVKTAIYNTKVGENYNPTDMSNVDNYYNAFNFSLDSNNQLTSNKNFSSYGELRNIAKTLAAYLKKHPDDIDYINKANNLIRYLSEQVCRGDFTIPFYGIDDASDEILLLSDHLSEHVKTLFSAVLSKESHVFKYLWMSDKQYGLATKSFISTDDVYLRFEFLIPHAFLFTDENKIHQQLAAVQRFSNRVLTHSPTTFDGIKPDGTTFHHWSHHPSYLYSYKSLIEGNIYLIDTHYKIPANKLNNLLKAASLLALTGNDNRFSPLSLSGRGPTNRLQNISSAYISKLNQLELDSIQPVDNSYTATLLKFVYPNATPLNGGNEEVYPMEGVYQFNYANYALLRHKDWLVVNKGQSRSLWGAEIYSNANRFGRYQSYGTQEVIYHGSKLDNGYNHRTWNWNYNPGATTIVLPWVNLLAEFNRVDEYQEYGFAGALSFKRSETPLIPLKHVKGDIGLFAMNFKEKEKISGWGAVYYDGNKVSTVPRDKSFSFKKSSFYFEDLIINLGSNITAENSSEHPVVTTLYQRQDSGLNNINVNGIADAVVDDSTYDVGNMANQWLIDNSGTGFYFVHSGAGIMLQHTAQQVPQHNSNATEDLTNNPIESYHLGYINHGINPTHGEYEYLLFPATSQEKMTTFADQFSQQMPYIVHQKNDVAHIVEKDDAWGVAIFNASTIIDKGYVYSVSKPVLIMMEKDTNVDSNPLSIAMADPDLGFSMRSDGSDPLPIRHQLRLNGAWELLEENLKVKILSQESCDFTLVEVTLAHGIAEQWEMQPNTDCP</sequence>
<dbReference type="PANTHER" id="PTHR37322">
    <property type="match status" value="1"/>
</dbReference>
<dbReference type="Gene3D" id="2.70.98.10">
    <property type="match status" value="1"/>
</dbReference>
<accession>X0NXR4</accession>
<dbReference type="InterPro" id="IPR014718">
    <property type="entry name" value="GH-type_carb-bd"/>
</dbReference>
<dbReference type="Pfam" id="PF09093">
    <property type="entry name" value="Lyase_catalyt"/>
    <property type="match status" value="1"/>
</dbReference>
<dbReference type="PROSITE" id="PS51257">
    <property type="entry name" value="PROKAR_LIPOPROTEIN"/>
    <property type="match status" value="1"/>
</dbReference>
<evidence type="ECO:0000256" key="2">
    <source>
        <dbReference type="ARBA" id="ARBA00023239"/>
    </source>
</evidence>
<feature type="region of interest" description="Disordered" evidence="3">
    <location>
        <begin position="322"/>
        <end position="354"/>
    </location>
</feature>
<dbReference type="InterPro" id="IPR011071">
    <property type="entry name" value="Lyase_8-like_C"/>
</dbReference>